<reference evidence="1" key="1">
    <citation type="journal article" date="2020" name="Stud. Mycol.">
        <title>101 Dothideomycetes genomes: a test case for predicting lifestyles and emergence of pathogens.</title>
        <authorList>
            <person name="Haridas S."/>
            <person name="Albert R."/>
            <person name="Binder M."/>
            <person name="Bloem J."/>
            <person name="Labutti K."/>
            <person name="Salamov A."/>
            <person name="Andreopoulos B."/>
            <person name="Baker S."/>
            <person name="Barry K."/>
            <person name="Bills G."/>
            <person name="Bluhm B."/>
            <person name="Cannon C."/>
            <person name="Castanera R."/>
            <person name="Culley D."/>
            <person name="Daum C."/>
            <person name="Ezra D."/>
            <person name="Gonzalez J."/>
            <person name="Henrissat B."/>
            <person name="Kuo A."/>
            <person name="Liang C."/>
            <person name="Lipzen A."/>
            <person name="Lutzoni F."/>
            <person name="Magnuson J."/>
            <person name="Mondo S."/>
            <person name="Nolan M."/>
            <person name="Ohm R."/>
            <person name="Pangilinan J."/>
            <person name="Park H.-J."/>
            <person name="Ramirez L."/>
            <person name="Alfaro M."/>
            <person name="Sun H."/>
            <person name="Tritt A."/>
            <person name="Yoshinaga Y."/>
            <person name="Zwiers L.-H."/>
            <person name="Turgeon B."/>
            <person name="Goodwin S."/>
            <person name="Spatafora J."/>
            <person name="Crous P."/>
            <person name="Grigoriev I."/>
        </authorList>
    </citation>
    <scope>NUCLEOTIDE SEQUENCE</scope>
    <source>
        <strain evidence="1">CBS 262.69</strain>
    </source>
</reference>
<dbReference type="EMBL" id="ML996694">
    <property type="protein sequence ID" value="KAF2400995.1"/>
    <property type="molecule type" value="Genomic_DNA"/>
</dbReference>
<keyword evidence="2" id="KW-1185">Reference proteome</keyword>
<protein>
    <submittedName>
        <fullName evidence="1">Uncharacterized protein</fullName>
    </submittedName>
</protein>
<gene>
    <name evidence="1" type="ORF">EJ06DRAFT_556454</name>
</gene>
<evidence type="ECO:0000313" key="1">
    <source>
        <dbReference type="EMBL" id="KAF2400995.1"/>
    </source>
</evidence>
<evidence type="ECO:0000313" key="2">
    <source>
        <dbReference type="Proteomes" id="UP000799640"/>
    </source>
</evidence>
<organism evidence="1 2">
    <name type="scientific">Trichodelitschia bisporula</name>
    <dbReference type="NCBI Taxonomy" id="703511"/>
    <lineage>
        <taxon>Eukaryota</taxon>
        <taxon>Fungi</taxon>
        <taxon>Dikarya</taxon>
        <taxon>Ascomycota</taxon>
        <taxon>Pezizomycotina</taxon>
        <taxon>Dothideomycetes</taxon>
        <taxon>Dothideomycetes incertae sedis</taxon>
        <taxon>Phaeotrichales</taxon>
        <taxon>Phaeotrichaceae</taxon>
        <taxon>Trichodelitschia</taxon>
    </lineage>
</organism>
<proteinExistence type="predicted"/>
<name>A0A6G1HZ28_9PEZI</name>
<dbReference type="Proteomes" id="UP000799640">
    <property type="component" value="Unassembled WGS sequence"/>
</dbReference>
<dbReference type="OrthoDB" id="3935740at2759"/>
<accession>A0A6G1HZ28</accession>
<dbReference type="AlphaFoldDB" id="A0A6G1HZ28"/>
<sequence length="175" mass="18754">MYPADYTGCKANPDAGTDRIVLQDAASGLEIVNQNNTAVVSPNGTDPNTFYTFSRPPNAPCGVYDLVYNSPSGSAVLAIFPDEHLGFVPTSSDGQNSDDYITTVWSIDCDGTLRAGIIDGAELFFGVPGNGATVFAQGQPVGSALEKRRAWSKLGRKKERKMKLHRIKAVVQVVE</sequence>